<sequence length="97" mass="11140">MMPNSHRNYCHIRPSSLTSKYCGKFRRSWLTCRCFACHPKSISLWTSNDGQLSWLFLMCTLPILALLWILVECVVHSTIPSSSARMQAPYDENDQTG</sequence>
<keyword evidence="3" id="KW-1185">Reference proteome</keyword>
<dbReference type="EMBL" id="MU006228">
    <property type="protein sequence ID" value="KAF2825156.1"/>
    <property type="molecule type" value="Genomic_DNA"/>
</dbReference>
<proteinExistence type="predicted"/>
<keyword evidence="1" id="KW-1133">Transmembrane helix</keyword>
<name>A0A6A6ZWD6_9PLEO</name>
<evidence type="ECO:0000313" key="3">
    <source>
        <dbReference type="Proteomes" id="UP000799424"/>
    </source>
</evidence>
<accession>A0A6A6ZWD6</accession>
<keyword evidence="1" id="KW-0812">Transmembrane</keyword>
<evidence type="ECO:0000313" key="2">
    <source>
        <dbReference type="EMBL" id="KAF2825156.1"/>
    </source>
</evidence>
<dbReference type="Proteomes" id="UP000799424">
    <property type="component" value="Unassembled WGS sequence"/>
</dbReference>
<dbReference type="AlphaFoldDB" id="A0A6A6ZWD6"/>
<gene>
    <name evidence="2" type="ORF">CC86DRAFT_39545</name>
</gene>
<evidence type="ECO:0000256" key="1">
    <source>
        <dbReference type="SAM" id="Phobius"/>
    </source>
</evidence>
<keyword evidence="1" id="KW-0472">Membrane</keyword>
<feature type="transmembrane region" description="Helical" evidence="1">
    <location>
        <begin position="54"/>
        <end position="75"/>
    </location>
</feature>
<reference evidence="2" key="1">
    <citation type="journal article" date="2020" name="Stud. Mycol.">
        <title>101 Dothideomycetes genomes: a test case for predicting lifestyles and emergence of pathogens.</title>
        <authorList>
            <person name="Haridas S."/>
            <person name="Albert R."/>
            <person name="Binder M."/>
            <person name="Bloem J."/>
            <person name="Labutti K."/>
            <person name="Salamov A."/>
            <person name="Andreopoulos B."/>
            <person name="Baker S."/>
            <person name="Barry K."/>
            <person name="Bills G."/>
            <person name="Bluhm B."/>
            <person name="Cannon C."/>
            <person name="Castanera R."/>
            <person name="Culley D."/>
            <person name="Daum C."/>
            <person name="Ezra D."/>
            <person name="Gonzalez J."/>
            <person name="Henrissat B."/>
            <person name="Kuo A."/>
            <person name="Liang C."/>
            <person name="Lipzen A."/>
            <person name="Lutzoni F."/>
            <person name="Magnuson J."/>
            <person name="Mondo S."/>
            <person name="Nolan M."/>
            <person name="Ohm R."/>
            <person name="Pangilinan J."/>
            <person name="Park H.-J."/>
            <person name="Ramirez L."/>
            <person name="Alfaro M."/>
            <person name="Sun H."/>
            <person name="Tritt A."/>
            <person name="Yoshinaga Y."/>
            <person name="Zwiers L.-H."/>
            <person name="Turgeon B."/>
            <person name="Goodwin S."/>
            <person name="Spatafora J."/>
            <person name="Crous P."/>
            <person name="Grigoriev I."/>
        </authorList>
    </citation>
    <scope>NUCLEOTIDE SEQUENCE</scope>
    <source>
        <strain evidence="2">CBS 113818</strain>
    </source>
</reference>
<organism evidence="2 3">
    <name type="scientific">Ophiobolus disseminans</name>
    <dbReference type="NCBI Taxonomy" id="1469910"/>
    <lineage>
        <taxon>Eukaryota</taxon>
        <taxon>Fungi</taxon>
        <taxon>Dikarya</taxon>
        <taxon>Ascomycota</taxon>
        <taxon>Pezizomycotina</taxon>
        <taxon>Dothideomycetes</taxon>
        <taxon>Pleosporomycetidae</taxon>
        <taxon>Pleosporales</taxon>
        <taxon>Pleosporineae</taxon>
        <taxon>Phaeosphaeriaceae</taxon>
        <taxon>Ophiobolus</taxon>
    </lineage>
</organism>
<protein>
    <submittedName>
        <fullName evidence="2">Uncharacterized protein</fullName>
    </submittedName>
</protein>